<sequence length="275" mass="31527">MHYEKHSQFVMEDTPVDAVTTKKRKNPTYRFAYPTTDHTYTKSPPVARFANANAILGPRVAVRLASSPASEPFLLHTDLLRKYSRYFSGLLDFPGIESSTKEVMLDLVEPVDVSSAFEYFVEFLYRGTYTIPRRIIGGDHAVLHGKIYVLADRLIAPELKRCALLKMHELLSRSADYELTWDQLAEELIPVVYEGTQEWDCELDDCQTFKANTEPMRELIASYIAQSVSGARARPCMMEAFRKYPELMENMLFHVTDSLGKMNQTRVDYFLAKVV</sequence>
<keyword evidence="3" id="KW-1185">Reference proteome</keyword>
<protein>
    <recommendedName>
        <fullName evidence="1">BTB domain-containing protein</fullName>
    </recommendedName>
</protein>
<evidence type="ECO:0000313" key="3">
    <source>
        <dbReference type="Proteomes" id="UP000275078"/>
    </source>
</evidence>
<dbReference type="EMBL" id="ML119732">
    <property type="protein sequence ID" value="RPA77098.1"/>
    <property type="molecule type" value="Genomic_DNA"/>
</dbReference>
<dbReference type="STRING" id="1160509.A0A3N4HX62"/>
<dbReference type="SUPFAM" id="SSF54695">
    <property type="entry name" value="POZ domain"/>
    <property type="match status" value="1"/>
</dbReference>
<dbReference type="Proteomes" id="UP000275078">
    <property type="component" value="Unassembled WGS sequence"/>
</dbReference>
<dbReference type="PROSITE" id="PS50097">
    <property type="entry name" value="BTB"/>
    <property type="match status" value="1"/>
</dbReference>
<dbReference type="InterPro" id="IPR011333">
    <property type="entry name" value="SKP1/BTB/POZ_sf"/>
</dbReference>
<evidence type="ECO:0000259" key="1">
    <source>
        <dbReference type="PROSITE" id="PS50097"/>
    </source>
</evidence>
<feature type="domain" description="BTB" evidence="1">
    <location>
        <begin position="60"/>
        <end position="133"/>
    </location>
</feature>
<organism evidence="2 3">
    <name type="scientific">Ascobolus immersus RN42</name>
    <dbReference type="NCBI Taxonomy" id="1160509"/>
    <lineage>
        <taxon>Eukaryota</taxon>
        <taxon>Fungi</taxon>
        <taxon>Dikarya</taxon>
        <taxon>Ascomycota</taxon>
        <taxon>Pezizomycotina</taxon>
        <taxon>Pezizomycetes</taxon>
        <taxon>Pezizales</taxon>
        <taxon>Ascobolaceae</taxon>
        <taxon>Ascobolus</taxon>
    </lineage>
</organism>
<evidence type="ECO:0000313" key="2">
    <source>
        <dbReference type="EMBL" id="RPA77098.1"/>
    </source>
</evidence>
<accession>A0A3N4HX62</accession>
<dbReference type="Gene3D" id="3.30.710.10">
    <property type="entry name" value="Potassium Channel Kv1.1, Chain A"/>
    <property type="match status" value="1"/>
</dbReference>
<dbReference type="OrthoDB" id="5360885at2759"/>
<dbReference type="InterPro" id="IPR000210">
    <property type="entry name" value="BTB/POZ_dom"/>
</dbReference>
<proteinExistence type="predicted"/>
<dbReference type="AlphaFoldDB" id="A0A3N4HX62"/>
<reference evidence="2 3" key="1">
    <citation type="journal article" date="2018" name="Nat. Ecol. Evol.">
        <title>Pezizomycetes genomes reveal the molecular basis of ectomycorrhizal truffle lifestyle.</title>
        <authorList>
            <person name="Murat C."/>
            <person name="Payen T."/>
            <person name="Noel B."/>
            <person name="Kuo A."/>
            <person name="Morin E."/>
            <person name="Chen J."/>
            <person name="Kohler A."/>
            <person name="Krizsan K."/>
            <person name="Balestrini R."/>
            <person name="Da Silva C."/>
            <person name="Montanini B."/>
            <person name="Hainaut M."/>
            <person name="Levati E."/>
            <person name="Barry K.W."/>
            <person name="Belfiori B."/>
            <person name="Cichocki N."/>
            <person name="Clum A."/>
            <person name="Dockter R.B."/>
            <person name="Fauchery L."/>
            <person name="Guy J."/>
            <person name="Iotti M."/>
            <person name="Le Tacon F."/>
            <person name="Lindquist E.A."/>
            <person name="Lipzen A."/>
            <person name="Malagnac F."/>
            <person name="Mello A."/>
            <person name="Molinier V."/>
            <person name="Miyauchi S."/>
            <person name="Poulain J."/>
            <person name="Riccioni C."/>
            <person name="Rubini A."/>
            <person name="Sitrit Y."/>
            <person name="Splivallo R."/>
            <person name="Traeger S."/>
            <person name="Wang M."/>
            <person name="Zifcakova L."/>
            <person name="Wipf D."/>
            <person name="Zambonelli A."/>
            <person name="Paolocci F."/>
            <person name="Nowrousian M."/>
            <person name="Ottonello S."/>
            <person name="Baldrian P."/>
            <person name="Spatafora J.W."/>
            <person name="Henrissat B."/>
            <person name="Nagy L.G."/>
            <person name="Aury J.M."/>
            <person name="Wincker P."/>
            <person name="Grigoriev I.V."/>
            <person name="Bonfante P."/>
            <person name="Martin F.M."/>
        </authorList>
    </citation>
    <scope>NUCLEOTIDE SEQUENCE [LARGE SCALE GENOMIC DNA]</scope>
    <source>
        <strain evidence="2 3">RN42</strain>
    </source>
</reference>
<gene>
    <name evidence="2" type="ORF">BJ508DRAFT_417310</name>
</gene>
<dbReference type="CDD" id="cd18186">
    <property type="entry name" value="BTB_POZ_ZBTB_KLHL-like"/>
    <property type="match status" value="1"/>
</dbReference>
<name>A0A3N4HX62_ASCIM</name>
<dbReference type="PANTHER" id="PTHR47843">
    <property type="entry name" value="BTB DOMAIN-CONTAINING PROTEIN-RELATED"/>
    <property type="match status" value="1"/>
</dbReference>